<gene>
    <name evidence="4" type="ORF">Lade_2029</name>
</gene>
<comment type="caution">
    <text evidence="4">The sequence shown here is derived from an EMBL/GenBank/DDBJ whole genome shotgun (WGS) entry which is preliminary data.</text>
</comment>
<dbReference type="InterPro" id="IPR050832">
    <property type="entry name" value="Bact_Acetyltransf"/>
</dbReference>
<evidence type="ECO:0000313" key="5">
    <source>
        <dbReference type="Proteomes" id="UP000054859"/>
    </source>
</evidence>
<evidence type="ECO:0000256" key="1">
    <source>
        <dbReference type="ARBA" id="ARBA00022679"/>
    </source>
</evidence>
<dbReference type="EMBL" id="LNKA01000019">
    <property type="protein sequence ID" value="KTC64735.1"/>
    <property type="molecule type" value="Genomic_DNA"/>
</dbReference>
<dbReference type="Proteomes" id="UP000054859">
    <property type="component" value="Unassembled WGS sequence"/>
</dbReference>
<accession>A0A0W0R0W2</accession>
<keyword evidence="2" id="KW-0012">Acyltransferase</keyword>
<dbReference type="RefSeq" id="WP_084758899.1">
    <property type="nucleotide sequence ID" value="NZ_CAAAHS010000001.1"/>
</dbReference>
<dbReference type="SUPFAM" id="SSF55729">
    <property type="entry name" value="Acyl-CoA N-acyltransferases (Nat)"/>
    <property type="match status" value="2"/>
</dbReference>
<reference evidence="4 5" key="1">
    <citation type="submission" date="2015-11" db="EMBL/GenBank/DDBJ databases">
        <title>Identification of large and diverse effector repertoires of 38 Legionella species.</title>
        <authorList>
            <person name="Burstein D."/>
            <person name="Amaro F."/>
            <person name="Zusman T."/>
            <person name="Lifshitz Z."/>
            <person name="Cohen O."/>
            <person name="Gilbert J.A."/>
            <person name="Pupko T."/>
            <person name="Shuman H.A."/>
            <person name="Segal G."/>
        </authorList>
    </citation>
    <scope>NUCLEOTIDE SEQUENCE [LARGE SCALE GENOMIC DNA]</scope>
    <source>
        <strain evidence="4 5">1762-AUS-E</strain>
    </source>
</reference>
<keyword evidence="5" id="KW-1185">Reference proteome</keyword>
<sequence>MTLKLSFTENPDPNDVQLLTNGIMAYARQKKDFDSLDFFACFIRDEENVIVGGCSGGTLYGCIHIDNLWVDERIRNKGWGTKLVRAALSYGQEKGCAMATVNTMDWEALGFYQKLGFTLEFERHGFHKNSIFYFLRKELKVPLEIEKESPCVIRSFLETDISQLVSEFAKHHWPKPRETFELYWAEQVKSERLVWMAFFNEQLAGYVTLKRTSYYRPFKENHIPEIMDLNVLPPFRNKGIGSLLIETAEKEAFKSSDTIGLGVGLYKDYGPAQKIYIARGYQPDGRGVTYNYQPIEPGKMVCLDDDLVLWFTKSCKKHDFLV</sequence>
<dbReference type="Gene3D" id="3.40.630.30">
    <property type="match status" value="2"/>
</dbReference>
<dbReference type="InterPro" id="IPR016181">
    <property type="entry name" value="Acyl_CoA_acyltransferase"/>
</dbReference>
<proteinExistence type="predicted"/>
<dbReference type="CDD" id="cd04301">
    <property type="entry name" value="NAT_SF"/>
    <property type="match status" value="2"/>
</dbReference>
<dbReference type="PROSITE" id="PS51186">
    <property type="entry name" value="GNAT"/>
    <property type="match status" value="2"/>
</dbReference>
<organism evidence="4 5">
    <name type="scientific">Legionella adelaidensis</name>
    <dbReference type="NCBI Taxonomy" id="45056"/>
    <lineage>
        <taxon>Bacteria</taxon>
        <taxon>Pseudomonadati</taxon>
        <taxon>Pseudomonadota</taxon>
        <taxon>Gammaproteobacteria</taxon>
        <taxon>Legionellales</taxon>
        <taxon>Legionellaceae</taxon>
        <taxon>Legionella</taxon>
    </lineage>
</organism>
<evidence type="ECO:0000256" key="2">
    <source>
        <dbReference type="ARBA" id="ARBA00023315"/>
    </source>
</evidence>
<dbReference type="PANTHER" id="PTHR43877">
    <property type="entry name" value="AMINOALKYLPHOSPHONATE N-ACETYLTRANSFERASE-RELATED-RELATED"/>
    <property type="match status" value="1"/>
</dbReference>
<dbReference type="PATRIC" id="fig|45056.6.peg.2095"/>
<feature type="domain" description="N-acetyltransferase" evidence="3">
    <location>
        <begin position="1"/>
        <end position="140"/>
    </location>
</feature>
<keyword evidence="1 4" id="KW-0808">Transferase</keyword>
<evidence type="ECO:0000313" key="4">
    <source>
        <dbReference type="EMBL" id="KTC64735.1"/>
    </source>
</evidence>
<dbReference type="AlphaFoldDB" id="A0A0W0R0W2"/>
<feature type="domain" description="N-acetyltransferase" evidence="3">
    <location>
        <begin position="151"/>
        <end position="302"/>
    </location>
</feature>
<dbReference type="GO" id="GO:0016747">
    <property type="term" value="F:acyltransferase activity, transferring groups other than amino-acyl groups"/>
    <property type="evidence" value="ECO:0007669"/>
    <property type="project" value="InterPro"/>
</dbReference>
<protein>
    <submittedName>
        <fullName evidence="4">GNAT family acetyltransferase</fullName>
    </submittedName>
</protein>
<dbReference type="PANTHER" id="PTHR43877:SF2">
    <property type="entry name" value="AMINOALKYLPHOSPHONATE N-ACETYLTRANSFERASE-RELATED"/>
    <property type="match status" value="1"/>
</dbReference>
<evidence type="ECO:0000259" key="3">
    <source>
        <dbReference type="PROSITE" id="PS51186"/>
    </source>
</evidence>
<dbReference type="InterPro" id="IPR000182">
    <property type="entry name" value="GNAT_dom"/>
</dbReference>
<name>A0A0W0R0W2_9GAMM</name>
<dbReference type="STRING" id="45056.Lade_2029"/>
<dbReference type="Pfam" id="PF00583">
    <property type="entry name" value="Acetyltransf_1"/>
    <property type="match status" value="2"/>
</dbReference>